<feature type="compositionally biased region" description="Pro residues" evidence="2">
    <location>
        <begin position="1193"/>
        <end position="1203"/>
    </location>
</feature>
<accession>J4HZS2</accession>
<feature type="region of interest" description="Disordered" evidence="2">
    <location>
        <begin position="401"/>
        <end position="611"/>
    </location>
</feature>
<feature type="compositionally biased region" description="Low complexity" evidence="2">
    <location>
        <begin position="444"/>
        <end position="466"/>
    </location>
</feature>
<keyword evidence="1" id="KW-0175">Coiled coil</keyword>
<gene>
    <name evidence="4" type="ORF">FIBRA_06863</name>
</gene>
<dbReference type="OrthoDB" id="2450055at2759"/>
<keyword evidence="3" id="KW-1133">Transmembrane helix</keyword>
<organism evidence="4 5">
    <name type="scientific">Fibroporia radiculosa</name>
    <dbReference type="NCBI Taxonomy" id="599839"/>
    <lineage>
        <taxon>Eukaryota</taxon>
        <taxon>Fungi</taxon>
        <taxon>Dikarya</taxon>
        <taxon>Basidiomycota</taxon>
        <taxon>Agaricomycotina</taxon>
        <taxon>Agaricomycetes</taxon>
        <taxon>Polyporales</taxon>
        <taxon>Fibroporiaceae</taxon>
        <taxon>Fibroporia</taxon>
    </lineage>
</organism>
<evidence type="ECO:0000256" key="2">
    <source>
        <dbReference type="SAM" id="MobiDB-lite"/>
    </source>
</evidence>
<feature type="region of interest" description="Disordered" evidence="2">
    <location>
        <begin position="198"/>
        <end position="224"/>
    </location>
</feature>
<feature type="region of interest" description="Disordered" evidence="2">
    <location>
        <begin position="1387"/>
        <end position="1476"/>
    </location>
</feature>
<feature type="region of interest" description="Disordered" evidence="2">
    <location>
        <begin position="673"/>
        <end position="800"/>
    </location>
</feature>
<reference evidence="4 5" key="1">
    <citation type="journal article" date="2012" name="Appl. Environ. Microbiol.">
        <title>Short-read sequencing for genomic analysis of the brown rot fungus Fibroporia radiculosa.</title>
        <authorList>
            <person name="Tang J.D."/>
            <person name="Perkins A.D."/>
            <person name="Sonstegard T.S."/>
            <person name="Schroeder S.G."/>
            <person name="Burgess S.C."/>
            <person name="Diehl S.V."/>
        </authorList>
    </citation>
    <scope>NUCLEOTIDE SEQUENCE [LARGE SCALE GENOMIC DNA]</scope>
    <source>
        <strain evidence="4 5">TFFH 294</strain>
    </source>
</reference>
<feature type="compositionally biased region" description="Low complexity" evidence="2">
    <location>
        <begin position="1418"/>
        <end position="1431"/>
    </location>
</feature>
<evidence type="ECO:0000256" key="1">
    <source>
        <dbReference type="SAM" id="Coils"/>
    </source>
</evidence>
<feature type="compositionally biased region" description="Polar residues" evidence="2">
    <location>
        <begin position="1125"/>
        <end position="1147"/>
    </location>
</feature>
<feature type="compositionally biased region" description="Polar residues" evidence="2">
    <location>
        <begin position="1089"/>
        <end position="1110"/>
    </location>
</feature>
<feature type="region of interest" description="Disordered" evidence="2">
    <location>
        <begin position="1180"/>
        <end position="1373"/>
    </location>
</feature>
<feature type="compositionally biased region" description="Polar residues" evidence="2">
    <location>
        <begin position="1254"/>
        <end position="1288"/>
    </location>
</feature>
<feature type="region of interest" description="Disordered" evidence="2">
    <location>
        <begin position="1089"/>
        <end position="1166"/>
    </location>
</feature>
<feature type="compositionally biased region" description="Low complexity" evidence="2">
    <location>
        <begin position="480"/>
        <end position="495"/>
    </location>
</feature>
<dbReference type="InParanoid" id="J4HZS2"/>
<feature type="compositionally biased region" description="Polar residues" evidence="2">
    <location>
        <begin position="1406"/>
        <end position="1415"/>
    </location>
</feature>
<evidence type="ECO:0000256" key="3">
    <source>
        <dbReference type="SAM" id="Phobius"/>
    </source>
</evidence>
<dbReference type="Proteomes" id="UP000006352">
    <property type="component" value="Unassembled WGS sequence"/>
</dbReference>
<name>J4HZS2_9APHY</name>
<dbReference type="HOGENOM" id="CLU_240834_0_0_1"/>
<dbReference type="STRING" id="599839.J4HZS2"/>
<feature type="compositionally biased region" description="Low complexity" evidence="2">
    <location>
        <begin position="686"/>
        <end position="733"/>
    </location>
</feature>
<feature type="region of interest" description="Disordered" evidence="2">
    <location>
        <begin position="1576"/>
        <end position="1599"/>
    </location>
</feature>
<evidence type="ECO:0008006" key="6">
    <source>
        <dbReference type="Google" id="ProtNLM"/>
    </source>
</evidence>
<feature type="compositionally biased region" description="Low complexity" evidence="2">
    <location>
        <begin position="407"/>
        <end position="416"/>
    </location>
</feature>
<feature type="compositionally biased region" description="Pro residues" evidence="2">
    <location>
        <begin position="600"/>
        <end position="610"/>
    </location>
</feature>
<keyword evidence="3" id="KW-0812">Transmembrane</keyword>
<proteinExistence type="predicted"/>
<sequence length="1702" mass="183035">MSVPTQVLPSWLTLSTTVITAPNGRVSTSSTTLRLPLTYYGPSIPLGTNGVWTWGGLTPPPSTTSASTSSTLATTSSVSTTLSPTSSVFSSSQTSTSTTAPATSAPVAGTAGATSHGLSATKLGAILGAVLGTVFLVILILIILLLWRSYRRGRQSRPPTDQSSSFWNRRTTLFSIQRQSRRQTPIWTEWQMVSPDDFNDDANIGVQSPGEGSPRGSGEEDDPFLTRSLRSTADEMSQTKTGTDTLVSMPAAAAIAGGTVSTHRSGTKVGGPIMPRNELLSRMIEEEAAMPTVRVVNASPEDHTMPLPPPPPIGFVQRSFRPARSSQSIGSIGVSEKSIASIPESPGPEAAEFLTARRVKLGLEPGEGEPGPSLWTGGPSGLERLANLPRMSWFRRMSFLSPRGSRDAPTPVAAAATDDRYTRTPPRAHSRQGSRSSRPVSWAPLPTQEPSSPTSSTGRRPRSQSGLRAELGMREERPISTLSSRSRTTTASGNTMYHDARSTPGSSMVDVTSPVGTFGSGGSRVPPVPPLPAPQRRQASQTRSTSDGEYESVPREPPSYEASMLPPTRLGNTPTSELDVLDEPAPRPASPFTAVSGRPNIPPGLVPLPTPDAWRNSRVTDMSMDTSGIQIDVLEDEPPAARDGWRSLASGGEGRRMTFGVPMVVHPRDALNSEQGSLHSMRSHLSPRSGLSPAGSAPASSRHTMHSSSSRPSMHSQGLTGSSGMSLTHSSSLSDDDRRPRRHAGVGEVGSPPVSAVFSREGPWESRPRSPLAHAPGMPHLPPIRQSPSSSNAEIPPPYIASGTLTSVVTTRTEDTHTNSSVTTTLTDPITGAVLHFPALPWGGIQDNRWENARHNDNEMWSDVHKSCKTLEAVVNVLNDYCEAENAIITLQKKLAKALRDAASVKCVAEIPATALVTGATIFETLSDVNQKFVRLADKECDGISAEVKKWFKKLAKEEKAHDARIASANAKIRQAGELYEKKSRKYPQEAADEHTRYINVLSTLGPEINQDKYNHALLITQRHNNVMHILAACLSRVADGEWLRSCEGVRRFSPTIGPLGEIRAYCEGGWSGAMPSGLPETLQSTASLDRSNTPMSMSRAATPNGQDSYALTVPPSSKPAPDYSSRQGSEQTQDSSSLAATPSGDSPSAPPQYMTIPSEPPANGQAHNLLSRALADQRNRSNTSLTSLASFPSPPTHFPLPPVAVKEPSSPIMDKKDESSSSRRRSSDVPFPRHTESPVPLSPDEQAIVDASRSASEQALIQSMSTTFSETSNTSMRKGQDNTSSEIQGKAASEHSSAHSPAPEMIRSPVDHLTPTNSGMSMRPASRRLESPGQENKVTSGDLLVKNPTIEQTTQPGVTGGSSPIIERADTGKSTISVVATLRDRYTRQAEPPSPPRKEVPRVPTSVSHLTNKYESSRTPPSSPTSSRHAPASDDRRRVSVDMTRRTSQVPIPERVSPSTSHGRYSIAGSPSMPSSDELVLRRRRVEELEVLELREQELELRRKEREIEVRAKELELERGRLLNARGLDSGYGSDSERLGIVDRLSHRPQLHLPSVSPTASRPRHALHSYSTTNVALPPSQQAPTDYPSSQPSSPLHPADHGPYCTCEACSIPRYASRDVRSGQGSSNVRPEKPKGWIRRLSMPVMSNAFSLDSKKNISSVGIAGGPGTRNSFVLPEEDGMLRRDATGGIRNRSTTNLARR</sequence>
<dbReference type="RefSeq" id="XP_012183960.1">
    <property type="nucleotide sequence ID" value="XM_012328570.1"/>
</dbReference>
<evidence type="ECO:0000313" key="5">
    <source>
        <dbReference type="Proteomes" id="UP000006352"/>
    </source>
</evidence>
<feature type="compositionally biased region" description="Polar residues" evidence="2">
    <location>
        <begin position="1181"/>
        <end position="1190"/>
    </location>
</feature>
<keyword evidence="3" id="KW-0472">Membrane</keyword>
<dbReference type="GeneID" id="24099588"/>
<protein>
    <recommendedName>
        <fullName evidence="6">IMD domain-containing protein</fullName>
    </recommendedName>
</protein>
<feature type="coiled-coil region" evidence="1">
    <location>
        <begin position="1488"/>
        <end position="1519"/>
    </location>
</feature>
<dbReference type="EMBL" id="HE797163">
    <property type="protein sequence ID" value="CCM04677.1"/>
    <property type="molecule type" value="Genomic_DNA"/>
</dbReference>
<keyword evidence="5" id="KW-1185">Reference proteome</keyword>
<feature type="compositionally biased region" description="Polar residues" evidence="2">
    <location>
        <begin position="1576"/>
        <end position="1595"/>
    </location>
</feature>
<evidence type="ECO:0000313" key="4">
    <source>
        <dbReference type="EMBL" id="CCM04677.1"/>
    </source>
</evidence>
<feature type="region of interest" description="Disordered" evidence="2">
    <location>
        <begin position="76"/>
        <end position="113"/>
    </location>
</feature>
<feature type="compositionally biased region" description="Basic and acidic residues" evidence="2">
    <location>
        <begin position="1432"/>
        <end position="1446"/>
    </location>
</feature>
<feature type="compositionally biased region" description="Basic and acidic residues" evidence="2">
    <location>
        <begin position="1214"/>
        <end position="1237"/>
    </location>
</feature>
<feature type="transmembrane region" description="Helical" evidence="3">
    <location>
        <begin position="123"/>
        <end position="147"/>
    </location>
</feature>